<keyword evidence="2" id="KW-0378">Hydrolase</keyword>
<accession>A0A2H3JQ69</accession>
<dbReference type="OrthoDB" id="10260961at2759"/>
<reference evidence="2 3" key="1">
    <citation type="journal article" date="2012" name="Science">
        <title>The Paleozoic origin of enzymatic lignin decomposition reconstructed from 31 fungal genomes.</title>
        <authorList>
            <person name="Floudas D."/>
            <person name="Binder M."/>
            <person name="Riley R."/>
            <person name="Barry K."/>
            <person name="Blanchette R.A."/>
            <person name="Henrissat B."/>
            <person name="Martinez A.T."/>
            <person name="Otillar R."/>
            <person name="Spatafora J.W."/>
            <person name="Yadav J.S."/>
            <person name="Aerts A."/>
            <person name="Benoit I."/>
            <person name="Boyd A."/>
            <person name="Carlson A."/>
            <person name="Copeland A."/>
            <person name="Coutinho P.M."/>
            <person name="de Vries R.P."/>
            <person name="Ferreira P."/>
            <person name="Findley K."/>
            <person name="Foster B."/>
            <person name="Gaskell J."/>
            <person name="Glotzer D."/>
            <person name="Gorecki P."/>
            <person name="Heitman J."/>
            <person name="Hesse C."/>
            <person name="Hori C."/>
            <person name="Igarashi K."/>
            <person name="Jurgens J.A."/>
            <person name="Kallen N."/>
            <person name="Kersten P."/>
            <person name="Kohler A."/>
            <person name="Kuees U."/>
            <person name="Kumar T.K.A."/>
            <person name="Kuo A."/>
            <person name="LaButti K."/>
            <person name="Larrondo L.F."/>
            <person name="Lindquist E."/>
            <person name="Ling A."/>
            <person name="Lombard V."/>
            <person name="Lucas S."/>
            <person name="Lundell T."/>
            <person name="Martin R."/>
            <person name="McLaughlin D.J."/>
            <person name="Morgenstern I."/>
            <person name="Morin E."/>
            <person name="Murat C."/>
            <person name="Nagy L.G."/>
            <person name="Nolan M."/>
            <person name="Ohm R.A."/>
            <person name="Patyshakuliyeva A."/>
            <person name="Rokas A."/>
            <person name="Ruiz-Duenas F.J."/>
            <person name="Sabat G."/>
            <person name="Salamov A."/>
            <person name="Samejima M."/>
            <person name="Schmutz J."/>
            <person name="Slot J.C."/>
            <person name="St John F."/>
            <person name="Stenlid J."/>
            <person name="Sun H."/>
            <person name="Sun S."/>
            <person name="Syed K."/>
            <person name="Tsang A."/>
            <person name="Wiebenga A."/>
            <person name="Young D."/>
            <person name="Pisabarro A."/>
            <person name="Eastwood D.C."/>
            <person name="Martin F."/>
            <person name="Cullen D."/>
            <person name="Grigoriev I.V."/>
            <person name="Hibbett D.S."/>
        </authorList>
    </citation>
    <scope>NUCLEOTIDE SEQUENCE [LARGE SCALE GENOMIC DNA]</scope>
    <source>
        <strain evidence="2 3">MD-104</strain>
    </source>
</reference>
<dbReference type="Pfam" id="PF02129">
    <property type="entry name" value="Peptidase_S15"/>
    <property type="match status" value="1"/>
</dbReference>
<sequence length="239" mass="26328">MIELSSGTRLECDVSLAQSAGHTRGERSHHKLAICLHPWSWLGGRMGDPVLRILMKPLHARGYHVLRYNSRGVGQSSGWTSLTGSREAQDLKDLVQWAINSFPALSSIVILGYSYGSLIASLHPTPSNRDLRISHILLSYPLGPRHWLTAFHSGSYASALRALVRDPQANVLILYGNQDEFTSDDAYGAWAAQLSTDCTGDAGAAGGKLQVVRVEDATHFWRGEDVERRLVDTVEVWLP</sequence>
<dbReference type="GO" id="GO:0016787">
    <property type="term" value="F:hydrolase activity"/>
    <property type="evidence" value="ECO:0007669"/>
    <property type="project" value="UniProtKB-KW"/>
</dbReference>
<proteinExistence type="predicted"/>
<dbReference type="OMA" id="QVTDIIC"/>
<dbReference type="PANTHER" id="PTHR42103:SF2">
    <property type="entry name" value="AB HYDROLASE-1 DOMAIN-CONTAINING PROTEIN"/>
    <property type="match status" value="1"/>
</dbReference>
<feature type="domain" description="Xaa-Pro dipeptidyl-peptidase-like" evidence="1">
    <location>
        <begin position="58"/>
        <end position="133"/>
    </location>
</feature>
<dbReference type="Proteomes" id="UP000218811">
    <property type="component" value="Unassembled WGS sequence"/>
</dbReference>
<name>A0A2H3JQ69_WOLCO</name>
<dbReference type="Gene3D" id="3.40.50.1820">
    <property type="entry name" value="alpha/beta hydrolase"/>
    <property type="match status" value="1"/>
</dbReference>
<evidence type="ECO:0000313" key="2">
    <source>
        <dbReference type="EMBL" id="PCH42053.1"/>
    </source>
</evidence>
<dbReference type="SUPFAM" id="SSF53474">
    <property type="entry name" value="alpha/beta-Hydrolases"/>
    <property type="match status" value="1"/>
</dbReference>
<dbReference type="InterPro" id="IPR029058">
    <property type="entry name" value="AB_hydrolase_fold"/>
</dbReference>
<gene>
    <name evidence="2" type="ORF">WOLCODRAFT_119868</name>
</gene>
<dbReference type="InterPro" id="IPR000383">
    <property type="entry name" value="Xaa-Pro-like_dom"/>
</dbReference>
<dbReference type="EMBL" id="KB468124">
    <property type="protein sequence ID" value="PCH42053.1"/>
    <property type="molecule type" value="Genomic_DNA"/>
</dbReference>
<dbReference type="AlphaFoldDB" id="A0A2H3JQ69"/>
<protein>
    <submittedName>
        <fullName evidence="2">Alpha/beta-hydrolase</fullName>
    </submittedName>
</protein>
<organism evidence="2 3">
    <name type="scientific">Wolfiporia cocos (strain MD-104)</name>
    <name type="common">Brown rot fungus</name>
    <dbReference type="NCBI Taxonomy" id="742152"/>
    <lineage>
        <taxon>Eukaryota</taxon>
        <taxon>Fungi</taxon>
        <taxon>Dikarya</taxon>
        <taxon>Basidiomycota</taxon>
        <taxon>Agaricomycotina</taxon>
        <taxon>Agaricomycetes</taxon>
        <taxon>Polyporales</taxon>
        <taxon>Phaeolaceae</taxon>
        <taxon>Wolfiporia</taxon>
    </lineage>
</organism>
<evidence type="ECO:0000259" key="1">
    <source>
        <dbReference type="Pfam" id="PF02129"/>
    </source>
</evidence>
<keyword evidence="3" id="KW-1185">Reference proteome</keyword>
<evidence type="ECO:0000313" key="3">
    <source>
        <dbReference type="Proteomes" id="UP000218811"/>
    </source>
</evidence>
<dbReference type="STRING" id="742152.A0A2H3JQ69"/>
<dbReference type="PANTHER" id="PTHR42103">
    <property type="entry name" value="ALPHA/BETA-HYDROLASES SUPERFAMILY PROTEIN"/>
    <property type="match status" value="1"/>
</dbReference>